<dbReference type="PANTHER" id="PTHR11012">
    <property type="entry name" value="PROTEIN KINASE-LIKE DOMAIN-CONTAINING"/>
    <property type="match status" value="1"/>
</dbReference>
<dbReference type="Proteomes" id="UP000708208">
    <property type="component" value="Unassembled WGS sequence"/>
</dbReference>
<name>A0A8J2JHC2_9HEXA</name>
<organism evidence="2 3">
    <name type="scientific">Allacma fusca</name>
    <dbReference type="NCBI Taxonomy" id="39272"/>
    <lineage>
        <taxon>Eukaryota</taxon>
        <taxon>Metazoa</taxon>
        <taxon>Ecdysozoa</taxon>
        <taxon>Arthropoda</taxon>
        <taxon>Hexapoda</taxon>
        <taxon>Collembola</taxon>
        <taxon>Symphypleona</taxon>
        <taxon>Sminthuridae</taxon>
        <taxon>Allacma</taxon>
    </lineage>
</organism>
<dbReference type="Pfam" id="PF02958">
    <property type="entry name" value="EcKL"/>
    <property type="match status" value="1"/>
</dbReference>
<gene>
    <name evidence="2" type="ORF">AFUS01_LOCUS8176</name>
</gene>
<dbReference type="SMART" id="SM00587">
    <property type="entry name" value="CHK"/>
    <property type="match status" value="1"/>
</dbReference>
<dbReference type="EMBL" id="CAJVCH010056121">
    <property type="protein sequence ID" value="CAG7718807.1"/>
    <property type="molecule type" value="Genomic_DNA"/>
</dbReference>
<dbReference type="InterPro" id="IPR015897">
    <property type="entry name" value="CHK_kinase-like"/>
</dbReference>
<evidence type="ECO:0000259" key="1">
    <source>
        <dbReference type="SMART" id="SM00587"/>
    </source>
</evidence>
<protein>
    <recommendedName>
        <fullName evidence="1">CHK kinase-like domain-containing protein</fullName>
    </recommendedName>
</protein>
<dbReference type="PANTHER" id="PTHR11012:SF30">
    <property type="entry name" value="PROTEIN KINASE-LIKE DOMAIN-CONTAINING"/>
    <property type="match status" value="1"/>
</dbReference>
<comment type="caution">
    <text evidence="2">The sequence shown here is derived from an EMBL/GenBank/DDBJ whole genome shotgun (WGS) entry which is preliminary data.</text>
</comment>
<sequence length="455" mass="52762">MEHMGLGKEYLENALGYSVDKFELTAGSNLGDGYTCALLRVDVWKVYDEPGDPISIIVKCYPLNESRQEFLESWNIFKVELGMYERVIPALTKFLEILPESERMPLPFAPMIFGQYIKPEDRLSLGRPLKPSDNSIVMPDLRKMPKGPFILRDRFLGFDLDHCMLVIENQARLHAIAWAYKSKRGHDSLHEEFPFLDNKFGELLKAFSSYTEANIRTNEALFHDRPEILGALEHLKSIYASVEELYYECGVNHKEKGHTKDNILKVPGEIVQDEVPWRTLLHGDCWSNNMMFRYDEETGRPVQVIFIDLQISRESDPMIDISYALFTSAQLDVRRKHLKSMLHVYFDTFTEICDKFSVEPFPGWSWKEFNRRFHRAQVIGGYMALDLHIMLKCTDEMENLDDTMAKLDTKGEDETDNTQKVVNFFTQIANTKKVHPAFLPRFSAVFEELIEDGIL</sequence>
<dbReference type="OrthoDB" id="191037at2759"/>
<dbReference type="AlphaFoldDB" id="A0A8J2JHC2"/>
<proteinExistence type="predicted"/>
<evidence type="ECO:0000313" key="2">
    <source>
        <dbReference type="EMBL" id="CAG7718807.1"/>
    </source>
</evidence>
<accession>A0A8J2JHC2</accession>
<keyword evidence="3" id="KW-1185">Reference proteome</keyword>
<evidence type="ECO:0000313" key="3">
    <source>
        <dbReference type="Proteomes" id="UP000708208"/>
    </source>
</evidence>
<dbReference type="InterPro" id="IPR004119">
    <property type="entry name" value="EcKL"/>
</dbReference>
<reference evidence="2" key="1">
    <citation type="submission" date="2021-06" db="EMBL/GenBank/DDBJ databases">
        <authorList>
            <person name="Hodson N. C."/>
            <person name="Mongue J. A."/>
            <person name="Jaron S. K."/>
        </authorList>
    </citation>
    <scope>NUCLEOTIDE SEQUENCE</scope>
</reference>
<feature type="domain" description="CHK kinase-like" evidence="1">
    <location>
        <begin position="136"/>
        <end position="355"/>
    </location>
</feature>